<feature type="domain" description="CusB-like beta-barrel" evidence="6">
    <location>
        <begin position="311"/>
        <end position="353"/>
    </location>
</feature>
<name>A0AAU7JHU9_9HYPH</name>
<feature type="compositionally biased region" description="Basic and acidic residues" evidence="2">
    <location>
        <begin position="46"/>
        <end position="57"/>
    </location>
</feature>
<organism evidence="7">
    <name type="scientific">Alsobacter sp. KACC 23698</name>
    <dbReference type="NCBI Taxonomy" id="3149229"/>
    <lineage>
        <taxon>Bacteria</taxon>
        <taxon>Pseudomonadati</taxon>
        <taxon>Pseudomonadota</taxon>
        <taxon>Alphaproteobacteria</taxon>
        <taxon>Hyphomicrobiales</taxon>
        <taxon>Alsobacteraceae</taxon>
        <taxon>Alsobacter</taxon>
    </lineage>
</organism>
<protein>
    <submittedName>
        <fullName evidence="7">HlyD family secretion protein</fullName>
    </submittedName>
</protein>
<feature type="coiled-coil region" evidence="1">
    <location>
        <begin position="171"/>
        <end position="271"/>
    </location>
</feature>
<dbReference type="Pfam" id="PF25954">
    <property type="entry name" value="Beta-barrel_RND_2"/>
    <property type="match status" value="1"/>
</dbReference>
<sequence length="442" mass="45844">MSDESGAALHESKALQGDKAQDQVSVQERGPEAMPAAQPSAGSLVARRDGPAAERGLDGQVLPPKRSRKRAVLTALLLAAAGGGGWFGYGWWTHGRFVVSTDDAYVKADVTTLAAKVPGYVTAVPFANNAAVKAGDVVARIDDGDYRLAVEAARGKVDTQQATIDRIGRQVEALTAGLGQARAQLAAAQAEQVRAQADFARAQALAASDFGSKQRLDQTRADRDRAAANVDSAKAALDAAEANIAVTRAQEQEARRTLDELRTALAKAERDLSFTVVTAPVDGVIGNRAVEVGNYVQPGARLAALVPLGSVYIEANFKETQLARIEAGQKVDVEVDALPGRKLEGQVQSFAPASGSIFSLLPPENATGNFTKIVQRVPVRIAVPADIAAKGLLRPGLSVVANVWTKRDGDGAAGAHAQTRLGAADDVTASAAPQGAGAGSAQ</sequence>
<dbReference type="Pfam" id="PF25876">
    <property type="entry name" value="HH_MFP_RND"/>
    <property type="match status" value="1"/>
</dbReference>
<dbReference type="EMBL" id="CP157484">
    <property type="protein sequence ID" value="XBO39644.1"/>
    <property type="molecule type" value="Genomic_DNA"/>
</dbReference>
<evidence type="ECO:0000256" key="2">
    <source>
        <dbReference type="SAM" id="MobiDB-lite"/>
    </source>
</evidence>
<dbReference type="InterPro" id="IPR050739">
    <property type="entry name" value="MFP"/>
</dbReference>
<evidence type="ECO:0000256" key="3">
    <source>
        <dbReference type="SAM" id="Phobius"/>
    </source>
</evidence>
<evidence type="ECO:0000259" key="4">
    <source>
        <dbReference type="Pfam" id="PF25876"/>
    </source>
</evidence>
<dbReference type="PANTHER" id="PTHR30386:SF24">
    <property type="entry name" value="MULTIDRUG RESISTANCE EFFLUX PUMP"/>
    <property type="match status" value="1"/>
</dbReference>
<dbReference type="Gene3D" id="2.40.30.170">
    <property type="match status" value="1"/>
</dbReference>
<feature type="domain" description="Multidrug resistance protein MdtA-like alpha-helical hairpin" evidence="4">
    <location>
        <begin position="179"/>
        <end position="245"/>
    </location>
</feature>
<evidence type="ECO:0000256" key="1">
    <source>
        <dbReference type="SAM" id="Coils"/>
    </source>
</evidence>
<keyword evidence="3" id="KW-1133">Transmembrane helix</keyword>
<dbReference type="InterPro" id="IPR058624">
    <property type="entry name" value="MdtA-like_HH"/>
</dbReference>
<proteinExistence type="predicted"/>
<dbReference type="RefSeq" id="WP_406856489.1">
    <property type="nucleotide sequence ID" value="NZ_CP157484.1"/>
</dbReference>
<dbReference type="InterPro" id="IPR058625">
    <property type="entry name" value="MdtA-like_BSH"/>
</dbReference>
<feature type="region of interest" description="Disordered" evidence="2">
    <location>
        <begin position="1"/>
        <end position="63"/>
    </location>
</feature>
<dbReference type="AlphaFoldDB" id="A0AAU7JHU9"/>
<keyword evidence="1" id="KW-0175">Coiled coil</keyword>
<evidence type="ECO:0000259" key="6">
    <source>
        <dbReference type="Pfam" id="PF25954"/>
    </source>
</evidence>
<dbReference type="Pfam" id="PF25917">
    <property type="entry name" value="BSH_RND"/>
    <property type="match status" value="1"/>
</dbReference>
<accession>A0AAU7JHU9</accession>
<feature type="transmembrane region" description="Helical" evidence="3">
    <location>
        <begin position="71"/>
        <end position="92"/>
    </location>
</feature>
<dbReference type="Gene3D" id="1.10.287.470">
    <property type="entry name" value="Helix hairpin bin"/>
    <property type="match status" value="1"/>
</dbReference>
<dbReference type="GO" id="GO:0055085">
    <property type="term" value="P:transmembrane transport"/>
    <property type="evidence" value="ECO:0007669"/>
    <property type="project" value="InterPro"/>
</dbReference>
<dbReference type="Gene3D" id="2.40.50.100">
    <property type="match status" value="1"/>
</dbReference>
<gene>
    <name evidence="7" type="ORF">ABEG18_02340</name>
</gene>
<keyword evidence="3" id="KW-0472">Membrane</keyword>
<dbReference type="PANTHER" id="PTHR30386">
    <property type="entry name" value="MEMBRANE FUSION SUBUNIT OF EMRAB-TOLC MULTIDRUG EFFLUX PUMP"/>
    <property type="match status" value="1"/>
</dbReference>
<keyword evidence="3" id="KW-0812">Transmembrane</keyword>
<feature type="domain" description="Multidrug resistance protein MdtA-like barrel-sandwich hybrid" evidence="5">
    <location>
        <begin position="111"/>
        <end position="306"/>
    </location>
</feature>
<evidence type="ECO:0000313" key="7">
    <source>
        <dbReference type="EMBL" id="XBO39644.1"/>
    </source>
</evidence>
<evidence type="ECO:0000259" key="5">
    <source>
        <dbReference type="Pfam" id="PF25917"/>
    </source>
</evidence>
<dbReference type="SUPFAM" id="SSF111369">
    <property type="entry name" value="HlyD-like secretion proteins"/>
    <property type="match status" value="3"/>
</dbReference>
<dbReference type="InterPro" id="IPR058792">
    <property type="entry name" value="Beta-barrel_RND_2"/>
</dbReference>
<reference evidence="7" key="1">
    <citation type="submission" date="2024-05" db="EMBL/GenBank/DDBJ databases">
        <authorList>
            <person name="Kim S."/>
            <person name="Heo J."/>
            <person name="Choi H."/>
            <person name="Choi Y."/>
            <person name="Kwon S.-W."/>
            <person name="Kim Y."/>
        </authorList>
    </citation>
    <scope>NUCLEOTIDE SEQUENCE</scope>
    <source>
        <strain evidence="7">KACC 23698</strain>
    </source>
</reference>